<dbReference type="InterPro" id="IPR039425">
    <property type="entry name" value="RNA_pol_sigma-70-like"/>
</dbReference>
<dbReference type="SUPFAM" id="SSF88946">
    <property type="entry name" value="Sigma2 domain of RNA polymerase sigma factors"/>
    <property type="match status" value="1"/>
</dbReference>
<dbReference type="Gene3D" id="1.10.1740.10">
    <property type="match status" value="1"/>
</dbReference>
<evidence type="ECO:0000256" key="4">
    <source>
        <dbReference type="ARBA" id="ARBA00023163"/>
    </source>
</evidence>
<dbReference type="GO" id="GO:0016987">
    <property type="term" value="F:sigma factor activity"/>
    <property type="evidence" value="ECO:0007669"/>
    <property type="project" value="UniProtKB-KW"/>
</dbReference>
<dbReference type="GO" id="GO:0006352">
    <property type="term" value="P:DNA-templated transcription initiation"/>
    <property type="evidence" value="ECO:0007669"/>
    <property type="project" value="InterPro"/>
</dbReference>
<dbReference type="PANTHER" id="PTHR43133">
    <property type="entry name" value="RNA POLYMERASE ECF-TYPE SIGMA FACTO"/>
    <property type="match status" value="1"/>
</dbReference>
<dbReference type="SUPFAM" id="SSF88659">
    <property type="entry name" value="Sigma3 and sigma4 domains of RNA polymerase sigma factors"/>
    <property type="match status" value="1"/>
</dbReference>
<evidence type="ECO:0000256" key="1">
    <source>
        <dbReference type="ARBA" id="ARBA00010641"/>
    </source>
</evidence>
<evidence type="ECO:0000256" key="3">
    <source>
        <dbReference type="ARBA" id="ARBA00023082"/>
    </source>
</evidence>
<organism evidence="6">
    <name type="scientific">Streptomyces sp. R02</name>
    <dbReference type="NCBI Taxonomy" id="3238623"/>
    <lineage>
        <taxon>Bacteria</taxon>
        <taxon>Bacillati</taxon>
        <taxon>Actinomycetota</taxon>
        <taxon>Actinomycetes</taxon>
        <taxon>Kitasatosporales</taxon>
        <taxon>Streptomycetaceae</taxon>
        <taxon>Streptomyces</taxon>
    </lineage>
</organism>
<dbReference type="PANTHER" id="PTHR43133:SF25">
    <property type="entry name" value="RNA POLYMERASE SIGMA FACTOR RFAY-RELATED"/>
    <property type="match status" value="1"/>
</dbReference>
<evidence type="ECO:0000313" key="6">
    <source>
        <dbReference type="EMBL" id="XDP92963.1"/>
    </source>
</evidence>
<dbReference type="InterPro" id="IPR013325">
    <property type="entry name" value="RNA_pol_sigma_r2"/>
</dbReference>
<dbReference type="InterPro" id="IPR013324">
    <property type="entry name" value="RNA_pol_sigma_r3/r4-like"/>
</dbReference>
<dbReference type="EMBL" id="CP163429">
    <property type="protein sequence ID" value="XDP92963.1"/>
    <property type="molecule type" value="Genomic_DNA"/>
</dbReference>
<dbReference type="NCBIfam" id="TIGR02937">
    <property type="entry name" value="sigma70-ECF"/>
    <property type="match status" value="1"/>
</dbReference>
<sequence>MTHALSHPCTEKERLRRRWNLVLAERERLLRLATSRLGRTADAEDCVQEAMIRAVTFDALDESRVAALLTTITLRLCVDHQRGTQRDRRLAHRVQVLRTSGPDTGSEVEHRVCERAAGAWLLTQMTGLGERERDVLLSRARGLSTAETANALEITYKSAESAFTRARSRMRVLYHEEMAR</sequence>
<proteinExistence type="inferred from homology"/>
<dbReference type="InterPro" id="IPR007627">
    <property type="entry name" value="RNA_pol_sigma70_r2"/>
</dbReference>
<gene>
    <name evidence="6" type="ORF">AB5J57_05250</name>
</gene>
<dbReference type="Gene3D" id="1.10.10.10">
    <property type="entry name" value="Winged helix-like DNA-binding domain superfamily/Winged helix DNA-binding domain"/>
    <property type="match status" value="1"/>
</dbReference>
<reference evidence="6" key="1">
    <citation type="submission" date="2024-07" db="EMBL/GenBank/DDBJ databases">
        <authorList>
            <person name="Yu S.T."/>
        </authorList>
    </citation>
    <scope>NUCLEOTIDE SEQUENCE</scope>
    <source>
        <strain evidence="6">R02</strain>
    </source>
</reference>
<accession>A0AB39LGK6</accession>
<comment type="similarity">
    <text evidence="1">Belongs to the sigma-70 factor family. ECF subfamily.</text>
</comment>
<keyword evidence="4" id="KW-0804">Transcription</keyword>
<keyword evidence="2" id="KW-0805">Transcription regulation</keyword>
<name>A0AB39LGK6_9ACTN</name>
<dbReference type="AlphaFoldDB" id="A0AB39LGK6"/>
<keyword evidence="3" id="KW-0731">Sigma factor</keyword>
<evidence type="ECO:0000256" key="2">
    <source>
        <dbReference type="ARBA" id="ARBA00023015"/>
    </source>
</evidence>
<evidence type="ECO:0000259" key="5">
    <source>
        <dbReference type="Pfam" id="PF04542"/>
    </source>
</evidence>
<dbReference type="Pfam" id="PF04542">
    <property type="entry name" value="Sigma70_r2"/>
    <property type="match status" value="1"/>
</dbReference>
<dbReference type="RefSeq" id="WP_369154904.1">
    <property type="nucleotide sequence ID" value="NZ_CP163429.1"/>
</dbReference>
<dbReference type="InterPro" id="IPR014284">
    <property type="entry name" value="RNA_pol_sigma-70_dom"/>
</dbReference>
<protein>
    <submittedName>
        <fullName evidence="6">RNA polymerase sigma factor</fullName>
    </submittedName>
</protein>
<dbReference type="InterPro" id="IPR036388">
    <property type="entry name" value="WH-like_DNA-bd_sf"/>
</dbReference>
<feature type="domain" description="RNA polymerase sigma-70 region 2" evidence="5">
    <location>
        <begin position="21"/>
        <end position="86"/>
    </location>
</feature>